<dbReference type="EMBL" id="DPIY01000012">
    <property type="protein sequence ID" value="HCT59208.1"/>
    <property type="molecule type" value="Genomic_DNA"/>
</dbReference>
<dbReference type="NCBIfam" id="NF008010">
    <property type="entry name" value="PRK10739.1"/>
    <property type="match status" value="1"/>
</dbReference>
<feature type="transmembrane region" description="Helical" evidence="7">
    <location>
        <begin position="6"/>
        <end position="27"/>
    </location>
</feature>
<protein>
    <recommendedName>
        <fullName evidence="7">UPF0056 membrane protein</fullName>
    </recommendedName>
</protein>
<comment type="similarity">
    <text evidence="2 7">Belongs to the UPF0056 (MarC) family.</text>
</comment>
<feature type="transmembrane region" description="Helical" evidence="7">
    <location>
        <begin position="70"/>
        <end position="88"/>
    </location>
</feature>
<accession>A0A3D4VF18</accession>
<feature type="transmembrane region" description="Helical" evidence="7">
    <location>
        <begin position="104"/>
        <end position="125"/>
    </location>
</feature>
<reference evidence="8 9" key="1">
    <citation type="journal article" date="2018" name="Nat. Biotechnol.">
        <title>A standardized bacterial taxonomy based on genome phylogeny substantially revises the tree of life.</title>
        <authorList>
            <person name="Parks D.H."/>
            <person name="Chuvochina M."/>
            <person name="Waite D.W."/>
            <person name="Rinke C."/>
            <person name="Skarshewski A."/>
            <person name="Chaumeil P.A."/>
            <person name="Hugenholtz P."/>
        </authorList>
    </citation>
    <scope>NUCLEOTIDE SEQUENCE [LARGE SCALE GENOMIC DNA]</scope>
    <source>
        <strain evidence="8">UBA8844</strain>
    </source>
</reference>
<comment type="caution">
    <text evidence="8">The sequence shown here is derived from an EMBL/GenBank/DDBJ whole genome shotgun (WGS) entry which is preliminary data.</text>
</comment>
<evidence type="ECO:0000256" key="2">
    <source>
        <dbReference type="ARBA" id="ARBA00009784"/>
    </source>
</evidence>
<organism evidence="8 9">
    <name type="scientific">Gemmatimonas aurantiaca</name>
    <dbReference type="NCBI Taxonomy" id="173480"/>
    <lineage>
        <taxon>Bacteria</taxon>
        <taxon>Pseudomonadati</taxon>
        <taxon>Gemmatimonadota</taxon>
        <taxon>Gemmatimonadia</taxon>
        <taxon>Gemmatimonadales</taxon>
        <taxon>Gemmatimonadaceae</taxon>
        <taxon>Gemmatimonas</taxon>
    </lineage>
</organism>
<feature type="transmembrane region" description="Helical" evidence="7">
    <location>
        <begin position="172"/>
        <end position="193"/>
    </location>
</feature>
<evidence type="ECO:0000256" key="4">
    <source>
        <dbReference type="ARBA" id="ARBA00022692"/>
    </source>
</evidence>
<dbReference type="OMA" id="IMDPPGI"/>
<comment type="subcellular location">
    <subcellularLocation>
        <location evidence="1 7">Cell membrane</location>
        <topology evidence="1 7">Multi-pass membrane protein</topology>
    </subcellularLocation>
</comment>
<feature type="transmembrane region" description="Helical" evidence="7">
    <location>
        <begin position="39"/>
        <end position="58"/>
    </location>
</feature>
<evidence type="ECO:0000313" key="9">
    <source>
        <dbReference type="Proteomes" id="UP000264071"/>
    </source>
</evidence>
<sequence>MDVMAAVVTLFLVMDPLGNVPMFLSVLKTVEPHRRRTVLLREIGFAYVVLVIFALLGRSLLKFLGLEPEAVGIAGGIVLFLIALRMIFPDHGAASGDALQGEPFIVPLAIPLVAGPSTLATLLLLESASGNALGPVMLAMTVAWALSAVILLSSTSLFRILGERGLIAMERLMGMLLVMVSVQMLINGLRASLRPIP</sequence>
<evidence type="ECO:0000256" key="1">
    <source>
        <dbReference type="ARBA" id="ARBA00004651"/>
    </source>
</evidence>
<dbReference type="Proteomes" id="UP000264071">
    <property type="component" value="Unassembled WGS sequence"/>
</dbReference>
<keyword evidence="3" id="KW-1003">Cell membrane</keyword>
<keyword evidence="6 7" id="KW-0472">Membrane</keyword>
<dbReference type="NCBIfam" id="TIGR00427">
    <property type="entry name" value="NAAT family transporter"/>
    <property type="match status" value="1"/>
</dbReference>
<name>A0A3D4VF18_9BACT</name>
<dbReference type="AlphaFoldDB" id="A0A3D4VF18"/>
<keyword evidence="4 7" id="KW-0812">Transmembrane</keyword>
<dbReference type="PANTHER" id="PTHR33508:SF10">
    <property type="entry name" value="UPF0056 INNER MEMBRANE PROTEIN YHGN"/>
    <property type="match status" value="1"/>
</dbReference>
<dbReference type="InterPro" id="IPR002771">
    <property type="entry name" value="Multi_antbiot-R_MarC"/>
</dbReference>
<feature type="transmembrane region" description="Helical" evidence="7">
    <location>
        <begin position="137"/>
        <end position="160"/>
    </location>
</feature>
<dbReference type="Pfam" id="PF01914">
    <property type="entry name" value="MarC"/>
    <property type="match status" value="1"/>
</dbReference>
<evidence type="ECO:0000313" key="8">
    <source>
        <dbReference type="EMBL" id="HCT59208.1"/>
    </source>
</evidence>
<evidence type="ECO:0000256" key="7">
    <source>
        <dbReference type="RuleBase" id="RU362048"/>
    </source>
</evidence>
<keyword evidence="5 7" id="KW-1133">Transmembrane helix</keyword>
<dbReference type="PANTHER" id="PTHR33508">
    <property type="entry name" value="UPF0056 MEMBRANE PROTEIN YHCE"/>
    <property type="match status" value="1"/>
</dbReference>
<gene>
    <name evidence="8" type="ORF">DGD08_18560</name>
</gene>
<dbReference type="GO" id="GO:0005886">
    <property type="term" value="C:plasma membrane"/>
    <property type="evidence" value="ECO:0007669"/>
    <property type="project" value="UniProtKB-SubCell"/>
</dbReference>
<evidence type="ECO:0000256" key="3">
    <source>
        <dbReference type="ARBA" id="ARBA00022475"/>
    </source>
</evidence>
<evidence type="ECO:0000256" key="5">
    <source>
        <dbReference type="ARBA" id="ARBA00022989"/>
    </source>
</evidence>
<proteinExistence type="inferred from homology"/>
<evidence type="ECO:0000256" key="6">
    <source>
        <dbReference type="ARBA" id="ARBA00023136"/>
    </source>
</evidence>